<dbReference type="OrthoDB" id="7948896at2"/>
<gene>
    <name evidence="1" type="ORF">GCM10011499_04260</name>
</gene>
<protein>
    <submittedName>
        <fullName evidence="1">Uncharacterized protein</fullName>
    </submittedName>
</protein>
<dbReference type="EMBL" id="BMKB01000001">
    <property type="protein sequence ID" value="GGA38027.1"/>
    <property type="molecule type" value="Genomic_DNA"/>
</dbReference>
<dbReference type="Proteomes" id="UP000596977">
    <property type="component" value="Unassembled WGS sequence"/>
</dbReference>
<organism evidence="1 2">
    <name type="scientific">Pelagibacterium lentulum</name>
    <dbReference type="NCBI Taxonomy" id="2029865"/>
    <lineage>
        <taxon>Bacteria</taxon>
        <taxon>Pseudomonadati</taxon>
        <taxon>Pseudomonadota</taxon>
        <taxon>Alphaproteobacteria</taxon>
        <taxon>Hyphomicrobiales</taxon>
        <taxon>Devosiaceae</taxon>
        <taxon>Pelagibacterium</taxon>
    </lineage>
</organism>
<name>A0A916VUQ1_9HYPH</name>
<dbReference type="AlphaFoldDB" id="A0A916VUQ1"/>
<evidence type="ECO:0000313" key="2">
    <source>
        <dbReference type="Proteomes" id="UP000596977"/>
    </source>
</evidence>
<reference evidence="1 2" key="1">
    <citation type="journal article" date="2014" name="Int. J. Syst. Evol. Microbiol.">
        <title>Complete genome sequence of Corynebacterium casei LMG S-19264T (=DSM 44701T), isolated from a smear-ripened cheese.</title>
        <authorList>
            <consortium name="US DOE Joint Genome Institute (JGI-PGF)"/>
            <person name="Walter F."/>
            <person name="Albersmeier A."/>
            <person name="Kalinowski J."/>
            <person name="Ruckert C."/>
        </authorList>
    </citation>
    <scope>NUCLEOTIDE SEQUENCE [LARGE SCALE GENOMIC DNA]</scope>
    <source>
        <strain evidence="1 2">CGMCC 1.15896</strain>
    </source>
</reference>
<proteinExistence type="predicted"/>
<evidence type="ECO:0000313" key="1">
    <source>
        <dbReference type="EMBL" id="GGA38027.1"/>
    </source>
</evidence>
<dbReference type="RefSeq" id="WP_127073524.1">
    <property type="nucleotide sequence ID" value="NZ_BMKB01000001.1"/>
</dbReference>
<keyword evidence="2" id="KW-1185">Reference proteome</keyword>
<comment type="caution">
    <text evidence="1">The sequence shown here is derived from an EMBL/GenBank/DDBJ whole genome shotgun (WGS) entry which is preliminary data.</text>
</comment>
<sequence length="193" mass="20466">MYLNPILKMGGIAVLTVGLTACMDVSMDLEVLSETDARATMKTSMAADIYAMISAQADGEDDFCEDGETVETATTVDCIVVKEGTFAEIMEDDDGPTLEAIGNGQVRVSFPTGELSDQVSEGLGGDDDPEMMAMIASMFEGNAISMTISGGQIVDTNMEVAEDGMSARYDIPFVGIITGDLDLPEELYAIVQK</sequence>
<accession>A0A916VUQ1</accession>